<dbReference type="Proteomes" id="UP000242754">
    <property type="component" value="Unassembled WGS sequence"/>
</dbReference>
<dbReference type="STRING" id="140314.SAMN04488076_1279"/>
<sequence>MKLRDDARYIIDQSIQAVLPDTAVRKTLEQEKIDGKIHVIAVGKAAWRMAKAAIDTLGDAFVGGVVLTKYGHSLGEIAGMEILEAAHPIPDQNSLDGTDKILSYVQSIPEDENIVFLLSGGGSALFEKPRKGLTLDDLKDINQQLLESGASIVEINTIRKHLSEVKGGRFAATCSPRFIQSIILSDVVGNRVDTIASGPAYPDSSTSEETRQIIAKYRLDLPEKAMIAIQDETPKELENVKTTVIGSVEILCQEAEMQAQALGYHTKMLSTSIEEEASSVGMEMGELARRILSGEENIPLPCAIIAGGEPVVTIKGDGMGGRNQELALSAAFPIEGLANVVIASVGSDGTDGPTDAAGGMVDGGSLGRIQMGQQDARRLLENNDSYQALKSSGDLIFTGPTGTNVNDVILLLIDEAIA</sequence>
<dbReference type="Gene3D" id="3.40.50.10180">
    <property type="entry name" value="Glycerate kinase, MOFRL-like N-terminal domain"/>
    <property type="match status" value="1"/>
</dbReference>
<name>A0A143YZV9_9LACT</name>
<dbReference type="Pfam" id="PF05161">
    <property type="entry name" value="MOFRL"/>
    <property type="match status" value="1"/>
</dbReference>
<dbReference type="SUPFAM" id="SSF82544">
    <property type="entry name" value="GckA/TtuD-like"/>
    <property type="match status" value="1"/>
</dbReference>
<dbReference type="InterPro" id="IPR039760">
    <property type="entry name" value="MOFRL_protein"/>
</dbReference>
<keyword evidence="4" id="KW-1185">Reference proteome</keyword>
<feature type="domain" description="MOFRL-associated" evidence="2">
    <location>
        <begin position="7"/>
        <end position="226"/>
    </location>
</feature>
<dbReference type="RefSeq" id="WP_218149939.1">
    <property type="nucleotide sequence ID" value="NZ_FJNE01000011.1"/>
</dbReference>
<dbReference type="GO" id="GO:0005737">
    <property type="term" value="C:cytoplasm"/>
    <property type="evidence" value="ECO:0007669"/>
    <property type="project" value="TreeGrafter"/>
</dbReference>
<dbReference type="Pfam" id="PF13660">
    <property type="entry name" value="DUF4147"/>
    <property type="match status" value="1"/>
</dbReference>
<evidence type="ECO:0008006" key="5">
    <source>
        <dbReference type="Google" id="ProtNLM"/>
    </source>
</evidence>
<accession>A0A143YZV9</accession>
<dbReference type="InterPro" id="IPR025286">
    <property type="entry name" value="MOFRL_assoc_dom"/>
</dbReference>
<proteinExistence type="predicted"/>
<dbReference type="PANTHER" id="PTHR12227:SF0">
    <property type="entry name" value="GLYCERATE KINASE"/>
    <property type="match status" value="1"/>
</dbReference>
<dbReference type="PANTHER" id="PTHR12227">
    <property type="entry name" value="GLYCERATE KINASE"/>
    <property type="match status" value="1"/>
</dbReference>
<dbReference type="InterPro" id="IPR038614">
    <property type="entry name" value="GK_N_sf"/>
</dbReference>
<evidence type="ECO:0000259" key="2">
    <source>
        <dbReference type="Pfam" id="PF13660"/>
    </source>
</evidence>
<dbReference type="GO" id="GO:0008887">
    <property type="term" value="F:glycerate kinase activity"/>
    <property type="evidence" value="ECO:0007669"/>
    <property type="project" value="InterPro"/>
</dbReference>
<organism evidence="3 4">
    <name type="scientific">Trichococcus palustris</name>
    <dbReference type="NCBI Taxonomy" id="140314"/>
    <lineage>
        <taxon>Bacteria</taxon>
        <taxon>Bacillati</taxon>
        <taxon>Bacillota</taxon>
        <taxon>Bacilli</taxon>
        <taxon>Lactobacillales</taxon>
        <taxon>Carnobacteriaceae</taxon>
        <taxon>Trichococcus</taxon>
    </lineage>
</organism>
<evidence type="ECO:0000259" key="1">
    <source>
        <dbReference type="Pfam" id="PF05161"/>
    </source>
</evidence>
<feature type="domain" description="MOFRL" evidence="1">
    <location>
        <begin position="302"/>
        <end position="407"/>
    </location>
</feature>
<dbReference type="EMBL" id="FJNE01000011">
    <property type="protein sequence ID" value="CZR01880.1"/>
    <property type="molecule type" value="Genomic_DNA"/>
</dbReference>
<gene>
    <name evidence="3" type="ORF">Tpal_2690</name>
</gene>
<reference evidence="3 4" key="1">
    <citation type="submission" date="2016-02" db="EMBL/GenBank/DDBJ databases">
        <authorList>
            <person name="Wen L."/>
            <person name="He K."/>
            <person name="Yang H."/>
        </authorList>
    </citation>
    <scope>NUCLEOTIDE SEQUENCE [LARGE SCALE GENOMIC DNA]</scope>
    <source>
        <strain evidence="3">Trichococcus palustris</strain>
    </source>
</reference>
<evidence type="ECO:0000313" key="4">
    <source>
        <dbReference type="Proteomes" id="UP000242754"/>
    </source>
</evidence>
<evidence type="ECO:0000313" key="3">
    <source>
        <dbReference type="EMBL" id="CZR01880.1"/>
    </source>
</evidence>
<dbReference type="InterPro" id="IPR007835">
    <property type="entry name" value="MOFRL"/>
</dbReference>
<dbReference type="Gene3D" id="3.40.1480.10">
    <property type="entry name" value="MOFRL domain"/>
    <property type="match status" value="1"/>
</dbReference>
<dbReference type="InterPro" id="IPR037035">
    <property type="entry name" value="GK-like_C_sf"/>
</dbReference>
<protein>
    <recommendedName>
        <fullName evidence="5">Glycerate kinase</fullName>
    </recommendedName>
</protein>
<dbReference type="AlphaFoldDB" id="A0A143YZV9"/>